<keyword evidence="1" id="KW-0732">Signal</keyword>
<protein>
    <recommendedName>
        <fullName evidence="4">DUF3471 domain-containing protein</fullName>
    </recommendedName>
</protein>
<gene>
    <name evidence="2" type="ORF">D3872_05675</name>
</gene>
<dbReference type="Proteomes" id="UP000284006">
    <property type="component" value="Unassembled WGS sequence"/>
</dbReference>
<keyword evidence="3" id="KW-1185">Reference proteome</keyword>
<comment type="caution">
    <text evidence="2">The sequence shown here is derived from an EMBL/GenBank/DDBJ whole genome shotgun (WGS) entry which is preliminary data.</text>
</comment>
<proteinExistence type="predicted"/>
<evidence type="ECO:0000313" key="3">
    <source>
        <dbReference type="Proteomes" id="UP000284006"/>
    </source>
</evidence>
<feature type="signal peptide" evidence="1">
    <location>
        <begin position="1"/>
        <end position="43"/>
    </location>
</feature>
<accession>A0A418Y5R4</accession>
<evidence type="ECO:0000256" key="1">
    <source>
        <dbReference type="SAM" id="SignalP"/>
    </source>
</evidence>
<feature type="chain" id="PRO_5019322218" description="DUF3471 domain-containing protein" evidence="1">
    <location>
        <begin position="44"/>
        <end position="143"/>
    </location>
</feature>
<dbReference type="AlphaFoldDB" id="A0A418Y5R4"/>
<organism evidence="2 3">
    <name type="scientific">Massilia cavernae</name>
    <dbReference type="NCBI Taxonomy" id="2320864"/>
    <lineage>
        <taxon>Bacteria</taxon>
        <taxon>Pseudomonadati</taxon>
        <taxon>Pseudomonadota</taxon>
        <taxon>Betaproteobacteria</taxon>
        <taxon>Burkholderiales</taxon>
        <taxon>Oxalobacteraceae</taxon>
        <taxon>Telluria group</taxon>
        <taxon>Massilia</taxon>
    </lineage>
</organism>
<dbReference type="EMBL" id="QYUP01000061">
    <property type="protein sequence ID" value="RJG22241.1"/>
    <property type="molecule type" value="Genomic_DNA"/>
</dbReference>
<name>A0A418Y5R4_9BURK</name>
<evidence type="ECO:0000313" key="2">
    <source>
        <dbReference type="EMBL" id="RJG22241.1"/>
    </source>
</evidence>
<evidence type="ECO:0008006" key="4">
    <source>
        <dbReference type="Google" id="ProtNLM"/>
    </source>
</evidence>
<reference evidence="2 3" key="1">
    <citation type="submission" date="2018-09" db="EMBL/GenBank/DDBJ databases">
        <authorList>
            <person name="Zhu H."/>
        </authorList>
    </citation>
    <scope>NUCLEOTIDE SEQUENCE [LARGE SCALE GENOMIC DNA]</scope>
    <source>
        <strain evidence="2 3">K1S02-61</strain>
    </source>
</reference>
<sequence length="143" mass="15892">MLQAPGELRACFFMPLIRLDHIMRTLSAIAFAAATSFAFAAHAAPAEDTSVPVPGKTTKYKLDSEDFKYYKGSYVLSNGKTLTVHNRATRFYAQVEGERAVELIPVGVDVFMTPDADTMYVFDQFHEGGRRDVVIAPRNRQLG</sequence>